<dbReference type="GO" id="GO:0005506">
    <property type="term" value="F:iron ion binding"/>
    <property type="evidence" value="ECO:0007669"/>
    <property type="project" value="InterPro"/>
</dbReference>
<reference evidence="10 11" key="1">
    <citation type="submission" date="2021-05" db="EMBL/GenBank/DDBJ databases">
        <title>A novel Methanospirillum isolate from a pyrite-forming mixed culture.</title>
        <authorList>
            <person name="Bunk B."/>
            <person name="Sproer C."/>
            <person name="Spring S."/>
            <person name="Pester M."/>
        </authorList>
    </citation>
    <scope>NUCLEOTIDE SEQUENCE [LARGE SCALE GENOMIC DNA]</scope>
    <source>
        <strain evidence="10 11">J.3.6.1-F.2.7.3</strain>
    </source>
</reference>
<dbReference type="GO" id="GO:0019430">
    <property type="term" value="P:removal of superoxide radicals"/>
    <property type="evidence" value="ECO:0007669"/>
    <property type="project" value="InterPro"/>
</dbReference>
<dbReference type="GO" id="GO:0016491">
    <property type="term" value="F:oxidoreductase activity"/>
    <property type="evidence" value="ECO:0007669"/>
    <property type="project" value="InterPro"/>
</dbReference>
<comment type="cofactor">
    <cofactor evidence="7">
        <name>Fe(3+)</name>
        <dbReference type="ChEBI" id="CHEBI:29034"/>
    </cofactor>
    <text evidence="7">Binds 1 Fe(3+) ion per subunit. The iron ion 1 is coordinated via 4 cysteine residues.</text>
</comment>
<comment type="similarity">
    <text evidence="2">Belongs to the desulfoferrodoxin family.</text>
</comment>
<dbReference type="GeneID" id="65098327"/>
<dbReference type="Gene3D" id="2.60.40.730">
    <property type="entry name" value="SOR catalytic domain"/>
    <property type="match status" value="1"/>
</dbReference>
<dbReference type="Gene3D" id="2.20.28.100">
    <property type="entry name" value="Desulphoferrodoxin, N-terminal domain"/>
    <property type="match status" value="1"/>
</dbReference>
<accession>A0A8E7AY49</accession>
<evidence type="ECO:0000259" key="8">
    <source>
        <dbReference type="Pfam" id="PF01880"/>
    </source>
</evidence>
<dbReference type="AlphaFoldDB" id="A0A8E7AY49"/>
<evidence type="ECO:0000256" key="3">
    <source>
        <dbReference type="ARBA" id="ARBA00022448"/>
    </source>
</evidence>
<dbReference type="RefSeq" id="WP_214419238.1">
    <property type="nucleotide sequence ID" value="NZ_CP075546.1"/>
</dbReference>
<feature type="binding site" evidence="7">
    <location>
        <position position="47"/>
    </location>
    <ligand>
        <name>Fe cation</name>
        <dbReference type="ChEBI" id="CHEBI:24875"/>
        <label>1</label>
    </ligand>
</feature>
<feature type="binding site" evidence="7">
    <location>
        <position position="7"/>
    </location>
    <ligand>
        <name>Fe cation</name>
        <dbReference type="ChEBI" id="CHEBI:24875"/>
        <label>1</label>
    </ligand>
</feature>
<comment type="cofactor">
    <cofactor evidence="1">
        <name>Cu(2+)</name>
        <dbReference type="ChEBI" id="CHEBI:29036"/>
    </cofactor>
</comment>
<feature type="binding site" evidence="7">
    <location>
        <position position="73"/>
    </location>
    <ligand>
        <name>Fe cation</name>
        <dbReference type="ChEBI" id="CHEBI:24875"/>
        <label>1</label>
    </ligand>
</feature>
<feature type="binding site" evidence="7">
    <location>
        <position position="118"/>
    </location>
    <ligand>
        <name>Fe cation</name>
        <dbReference type="ChEBI" id="CHEBI:24875"/>
        <label>1</label>
    </ligand>
</feature>
<dbReference type="InterPro" id="IPR036073">
    <property type="entry name" value="Desulfoferrodoxin_Fe-bd_dom_sf"/>
</dbReference>
<proteinExistence type="inferred from homology"/>
<dbReference type="NCBIfam" id="TIGR00320">
    <property type="entry name" value="dfx_rbo"/>
    <property type="match status" value="1"/>
</dbReference>
<feature type="binding site" evidence="7">
    <location>
        <position position="67"/>
    </location>
    <ligand>
        <name>Fe cation</name>
        <dbReference type="ChEBI" id="CHEBI:24875"/>
        <label>1</label>
    </ligand>
</feature>
<evidence type="ECO:0000256" key="5">
    <source>
        <dbReference type="ARBA" id="ARBA00022982"/>
    </source>
</evidence>
<dbReference type="NCBIfam" id="TIGR00332">
    <property type="entry name" value="neela_ferrous"/>
    <property type="match status" value="1"/>
</dbReference>
<evidence type="ECO:0000256" key="2">
    <source>
        <dbReference type="ARBA" id="ARBA00005941"/>
    </source>
</evidence>
<evidence type="ECO:0000256" key="6">
    <source>
        <dbReference type="ARBA" id="ARBA00023004"/>
    </source>
</evidence>
<dbReference type="Proteomes" id="UP000680656">
    <property type="component" value="Chromosome"/>
</dbReference>
<comment type="cofactor">
    <cofactor evidence="7">
        <name>Fe(2+)</name>
        <dbReference type="ChEBI" id="CHEBI:29033"/>
    </cofactor>
    <text evidence="7">Binds 1 Fe(2+) ion per subunit. The iron ion 2 is coordinated via four histidines and one cysteine residue.</text>
</comment>
<keyword evidence="4 7" id="KW-0479">Metal-binding</keyword>
<dbReference type="SUPFAM" id="SSF57802">
    <property type="entry name" value="Rubredoxin-like"/>
    <property type="match status" value="1"/>
</dbReference>
<dbReference type="KEGG" id="mrtj:KHC33_14045"/>
<dbReference type="SUPFAM" id="SSF49367">
    <property type="entry name" value="Superoxide reductase-like"/>
    <property type="match status" value="1"/>
</dbReference>
<keyword evidence="6 7" id="KW-0408">Iron</keyword>
<dbReference type="InterPro" id="IPR002742">
    <property type="entry name" value="Desulfoferrodoxin_Fe-bd_dom"/>
</dbReference>
<evidence type="ECO:0000259" key="9">
    <source>
        <dbReference type="Pfam" id="PF06397"/>
    </source>
</evidence>
<gene>
    <name evidence="10" type="ORF">KHC33_14045</name>
</gene>
<evidence type="ECO:0000313" key="10">
    <source>
        <dbReference type="EMBL" id="QVV88429.1"/>
    </source>
</evidence>
<dbReference type="EMBL" id="CP075546">
    <property type="protein sequence ID" value="QVV88429.1"/>
    <property type="molecule type" value="Genomic_DNA"/>
</dbReference>
<name>A0A8E7AY49_9EURY</name>
<dbReference type="Pfam" id="PF01880">
    <property type="entry name" value="Desulfoferrodox"/>
    <property type="match status" value="1"/>
</dbReference>
<dbReference type="InterPro" id="IPR004793">
    <property type="entry name" value="Desulfoferrodoxin_rbo"/>
</dbReference>
<dbReference type="InterPro" id="IPR051233">
    <property type="entry name" value="Desulfoferrodoxin_SOR"/>
</dbReference>
<evidence type="ECO:0000256" key="1">
    <source>
        <dbReference type="ARBA" id="ARBA00001973"/>
    </source>
</evidence>
<feature type="domain" description="Desulfoferrodoxin N-terminal" evidence="9">
    <location>
        <begin position="2"/>
        <end position="32"/>
    </location>
</feature>
<feature type="binding site" evidence="7">
    <location>
        <position position="26"/>
    </location>
    <ligand>
        <name>Fe cation</name>
        <dbReference type="ChEBI" id="CHEBI:24875"/>
        <label>1</label>
    </ligand>
</feature>
<dbReference type="InterPro" id="IPR004462">
    <property type="entry name" value="Desulfoferrodoxin_N"/>
</dbReference>
<organism evidence="10 11">
    <name type="scientific">Methanospirillum purgamenti</name>
    <dbReference type="NCBI Taxonomy" id="2834276"/>
    <lineage>
        <taxon>Archaea</taxon>
        <taxon>Methanobacteriati</taxon>
        <taxon>Methanobacteriota</taxon>
        <taxon>Stenosarchaea group</taxon>
        <taxon>Methanomicrobia</taxon>
        <taxon>Methanomicrobiales</taxon>
        <taxon>Methanospirillaceae</taxon>
        <taxon>Methanospirillum</taxon>
    </lineage>
</organism>
<sequence>MQEVYQCGVCGKIVQIVVDGKGTLVCCNQPMSFVQEKSGELEGKEKHVPVLEKTSTGVKVKVGSVPHPMAEDHYIVQIEIIGENFQQISMLKPGDSPEAEFSVPLDKVVKARIFCNKHGFWVNK</sequence>
<keyword evidence="3" id="KW-0813">Transport</keyword>
<dbReference type="PANTHER" id="PTHR36541:SF1">
    <property type="entry name" value="SUPEROXIDE REDUCTASE-RELATED"/>
    <property type="match status" value="1"/>
</dbReference>
<feature type="binding site" evidence="7">
    <location>
        <position position="10"/>
    </location>
    <ligand>
        <name>Fe cation</name>
        <dbReference type="ChEBI" id="CHEBI:24875"/>
        <label>1</label>
    </ligand>
</feature>
<dbReference type="Pfam" id="PF06397">
    <property type="entry name" value="Desulfoferrod_N"/>
    <property type="match status" value="1"/>
</dbReference>
<protein>
    <submittedName>
        <fullName evidence="10">Desulfoferrodoxin</fullName>
    </submittedName>
</protein>
<feature type="binding site" evidence="7">
    <location>
        <position position="27"/>
    </location>
    <ligand>
        <name>Fe cation</name>
        <dbReference type="ChEBI" id="CHEBI:24875"/>
        <label>1</label>
    </ligand>
</feature>
<feature type="binding site" evidence="7">
    <location>
        <position position="115"/>
    </location>
    <ligand>
        <name>Fe cation</name>
        <dbReference type="ChEBI" id="CHEBI:24875"/>
        <label>1</label>
    </ligand>
</feature>
<dbReference type="InterPro" id="IPR038094">
    <property type="entry name" value="Desulfoferrodoxin_N_sf"/>
</dbReference>
<feature type="domain" description="Desulfoferrodoxin ferrous iron-binding" evidence="8">
    <location>
        <begin position="43"/>
        <end position="123"/>
    </location>
</feature>
<keyword evidence="5" id="KW-0249">Electron transport</keyword>
<dbReference type="NCBIfam" id="TIGR00319">
    <property type="entry name" value="desulf_FeS4"/>
    <property type="match status" value="1"/>
</dbReference>
<dbReference type="CDD" id="cd00974">
    <property type="entry name" value="DSRD"/>
    <property type="match status" value="1"/>
</dbReference>
<evidence type="ECO:0000256" key="7">
    <source>
        <dbReference type="PIRSR" id="PIRSR604793-1"/>
    </source>
</evidence>
<evidence type="ECO:0000313" key="11">
    <source>
        <dbReference type="Proteomes" id="UP000680656"/>
    </source>
</evidence>
<keyword evidence="11" id="KW-1185">Reference proteome</keyword>
<evidence type="ECO:0000256" key="4">
    <source>
        <dbReference type="ARBA" id="ARBA00022723"/>
    </source>
</evidence>
<dbReference type="PANTHER" id="PTHR36541">
    <property type="entry name" value="SUPEROXIDE REDUCTASE-RELATED"/>
    <property type="match status" value="1"/>
</dbReference>